<dbReference type="Gene3D" id="3.30.420.10">
    <property type="entry name" value="Ribonuclease H-like superfamily/Ribonuclease H"/>
    <property type="match status" value="1"/>
</dbReference>
<proteinExistence type="predicted"/>
<dbReference type="InterPro" id="IPR056671">
    <property type="entry name" value="DUF7769"/>
</dbReference>
<dbReference type="InterPro" id="IPR036397">
    <property type="entry name" value="RNaseH_sf"/>
</dbReference>
<feature type="domain" description="DUF7769" evidence="1">
    <location>
        <begin position="5"/>
        <end position="56"/>
    </location>
</feature>
<dbReference type="AlphaFoldDB" id="A0A397KXK2"/>
<reference evidence="2" key="1">
    <citation type="submission" date="2018-06" db="EMBL/GenBank/DDBJ databases">
        <title>WGS assembly of Brassica rapa FPsc.</title>
        <authorList>
            <person name="Bowman J."/>
            <person name="Kohchi T."/>
            <person name="Yamato K."/>
            <person name="Jenkins J."/>
            <person name="Shu S."/>
            <person name="Ishizaki K."/>
            <person name="Yamaoka S."/>
            <person name="Nishihama R."/>
            <person name="Nakamura Y."/>
            <person name="Berger F."/>
            <person name="Adam C."/>
            <person name="Aki S."/>
            <person name="Althoff F."/>
            <person name="Araki T."/>
            <person name="Arteaga-Vazquez M."/>
            <person name="Balasubrmanian S."/>
            <person name="Bauer D."/>
            <person name="Boehm C."/>
            <person name="Briginshaw L."/>
            <person name="Caballero-Perez J."/>
            <person name="Catarino B."/>
            <person name="Chen F."/>
            <person name="Chiyoda S."/>
            <person name="Chovatia M."/>
            <person name="Davies K."/>
            <person name="Delmans M."/>
            <person name="Demura T."/>
            <person name="Dierschke T."/>
            <person name="Dolan L."/>
            <person name="Dorantes-Acosta A."/>
            <person name="Eklund D."/>
            <person name="Florent S."/>
            <person name="Flores-Sandoval E."/>
            <person name="Fujiyama A."/>
            <person name="Fukuzawa H."/>
            <person name="Galik B."/>
            <person name="Grimanelli D."/>
            <person name="Grimwood J."/>
            <person name="Grossniklaus U."/>
            <person name="Hamada T."/>
            <person name="Haseloff J."/>
            <person name="Hetherington A."/>
            <person name="Higo A."/>
            <person name="Hirakawa Y."/>
            <person name="Hundley H."/>
            <person name="Ikeda Y."/>
            <person name="Inoue K."/>
            <person name="Inoue S."/>
            <person name="Ishida S."/>
            <person name="Jia Q."/>
            <person name="Kakita M."/>
            <person name="Kanazawa T."/>
            <person name="Kawai Y."/>
            <person name="Kawashima T."/>
            <person name="Kennedy M."/>
            <person name="Kinose K."/>
            <person name="Kinoshita T."/>
            <person name="Kohara Y."/>
            <person name="Koide E."/>
            <person name="Komatsu K."/>
            <person name="Kopischke S."/>
            <person name="Kubo M."/>
            <person name="Kyozuka J."/>
            <person name="Lagercrantz U."/>
            <person name="Lin S."/>
            <person name="Lindquist E."/>
            <person name="Lipzen A."/>
            <person name="Lu C."/>
            <person name="Luna E."/>
            <person name="Martienssen R."/>
            <person name="Minamino N."/>
            <person name="Mizutani M."/>
            <person name="Mizutani M."/>
            <person name="Mochizuki N."/>
            <person name="Monte I."/>
            <person name="Mosher R."/>
            <person name="Nagasaki H."/>
            <person name="Nakagami H."/>
            <person name="Naramoto S."/>
            <person name="Nishitani K."/>
            <person name="Ohtani M."/>
            <person name="Okamoto T."/>
            <person name="Okumura M."/>
            <person name="Phillips J."/>
            <person name="Pollak B."/>
            <person name="Reinders A."/>
            <person name="Roevekamp M."/>
            <person name="Sano R."/>
            <person name="Sawa S."/>
            <person name="Schmid M."/>
            <person name="Shirakawa M."/>
            <person name="Solano R."/>
            <person name="Spunde A."/>
            <person name="Suetsugu N."/>
            <person name="Sugano S."/>
            <person name="Sugiyama A."/>
            <person name="Sun R."/>
            <person name="Suzuki Y."/>
            <person name="Takenaka M."/>
            <person name="Takezawa D."/>
            <person name="Tomogane H."/>
            <person name="Tsuzuki M."/>
            <person name="Ueda T."/>
            <person name="Umeda M."/>
            <person name="Ward J."/>
            <person name="Watanabe Y."/>
            <person name="Yazaki K."/>
            <person name="Yokoyama R."/>
            <person name="Yoshitake Y."/>
            <person name="Yotsui I."/>
            <person name="Zachgo S."/>
            <person name="Schmutz J."/>
        </authorList>
    </citation>
    <scope>NUCLEOTIDE SEQUENCE [LARGE SCALE GENOMIC DNA]</scope>
</reference>
<evidence type="ECO:0000259" key="1">
    <source>
        <dbReference type="Pfam" id="PF24964"/>
    </source>
</evidence>
<accession>A0A397KXK2</accession>
<dbReference type="Proteomes" id="UP000264353">
    <property type="component" value="Unassembled WGS sequence"/>
</dbReference>
<protein>
    <recommendedName>
        <fullName evidence="1">DUF7769 domain-containing protein</fullName>
    </recommendedName>
</protein>
<gene>
    <name evidence="2" type="ORF">BRARA_K00573</name>
</gene>
<dbReference type="Pfam" id="PF24964">
    <property type="entry name" value="DUF7769"/>
    <property type="match status" value="1"/>
</dbReference>
<organism evidence="2">
    <name type="scientific">Brassica campestris</name>
    <name type="common">Field mustard</name>
    <dbReference type="NCBI Taxonomy" id="3711"/>
    <lineage>
        <taxon>Eukaryota</taxon>
        <taxon>Viridiplantae</taxon>
        <taxon>Streptophyta</taxon>
        <taxon>Embryophyta</taxon>
        <taxon>Tracheophyta</taxon>
        <taxon>Spermatophyta</taxon>
        <taxon>Magnoliopsida</taxon>
        <taxon>eudicotyledons</taxon>
        <taxon>Gunneridae</taxon>
        <taxon>Pentapetalae</taxon>
        <taxon>rosids</taxon>
        <taxon>malvids</taxon>
        <taxon>Brassicales</taxon>
        <taxon>Brassicaceae</taxon>
        <taxon>Brassiceae</taxon>
        <taxon>Brassica</taxon>
    </lineage>
</organism>
<dbReference type="GO" id="GO:0003676">
    <property type="term" value="F:nucleic acid binding"/>
    <property type="evidence" value="ECO:0007669"/>
    <property type="project" value="InterPro"/>
</dbReference>
<name>A0A397KXK2_BRACM</name>
<dbReference type="PANTHER" id="PTHR47169:SF2">
    <property type="entry name" value="OS01G0541250 PROTEIN"/>
    <property type="match status" value="1"/>
</dbReference>
<dbReference type="EMBL" id="KZ864728">
    <property type="protein sequence ID" value="RIA05142.1"/>
    <property type="molecule type" value="Genomic_DNA"/>
</dbReference>
<sequence>MLNISNPERWAIYNALLERSQNGELEKNTTREVSDLFMVPIRTVQRIWKQTKDTSNDEEVNVSHKKTGRCGRKKIQLELNQVMEIPLRKRTSLRSLSMGLGIATSTLHKRVKEGTIRRHTNAIKPSLTDENIRARLKFCLSMLEKDSLVHEPKFIDMYSIVHIDEKWFYMTKQTEKYYLLPEEEVPHRTCQSKNFITKVMFLAAMARPRFDDEGNETFSGKIGVFPFVTLQPAQRRSKNRDAGTLELKALTSVKRKDIKAYLIEKIIPVIHERWPIEDRGKTIFIQQDNARTHVECDDKEFQEAASKNGFDIRLMCQPPKSPDLNILDLGFFSAIQSLQYQACPTTVEDLVHAVEDSYDEYSSAKTCMKEIMKVGGKNNYQIPHMKKAALDREGRLPLQISSDVSLVQSVMDTLASSS</sequence>
<dbReference type="PANTHER" id="PTHR47169">
    <property type="entry name" value="OS01G0541250 PROTEIN"/>
    <property type="match status" value="1"/>
</dbReference>
<evidence type="ECO:0000313" key="2">
    <source>
        <dbReference type="EMBL" id="RIA05142.1"/>
    </source>
</evidence>